<dbReference type="PRINTS" id="PR00625">
    <property type="entry name" value="JDOMAIN"/>
</dbReference>
<feature type="domain" description="J" evidence="3">
    <location>
        <begin position="151"/>
        <end position="208"/>
    </location>
</feature>
<evidence type="ECO:0000313" key="5">
    <source>
        <dbReference type="Proteomes" id="UP000332515"/>
    </source>
</evidence>
<evidence type="ECO:0000256" key="1">
    <source>
        <dbReference type="ARBA" id="ARBA00023186"/>
    </source>
</evidence>
<proteinExistence type="predicted"/>
<evidence type="ECO:0000259" key="3">
    <source>
        <dbReference type="PROSITE" id="PS50076"/>
    </source>
</evidence>
<dbReference type="PANTHER" id="PTHR44145">
    <property type="entry name" value="DNAJ HOMOLOG SUBFAMILY A MEMBER 3, MITOCHONDRIAL"/>
    <property type="match status" value="1"/>
</dbReference>
<dbReference type="PROSITE" id="PS50076">
    <property type="entry name" value="DNAJ_2"/>
    <property type="match status" value="1"/>
</dbReference>
<accession>A0A6A7Y210</accession>
<dbReference type="Pfam" id="PF00226">
    <property type="entry name" value="DnaJ"/>
    <property type="match status" value="1"/>
</dbReference>
<organism evidence="4 5">
    <name type="scientific">Segnochrobactrum spirostomi</name>
    <dbReference type="NCBI Taxonomy" id="2608987"/>
    <lineage>
        <taxon>Bacteria</taxon>
        <taxon>Pseudomonadati</taxon>
        <taxon>Pseudomonadota</taxon>
        <taxon>Alphaproteobacteria</taxon>
        <taxon>Hyphomicrobiales</taxon>
        <taxon>Segnochrobactraceae</taxon>
        <taxon>Segnochrobactrum</taxon>
    </lineage>
</organism>
<dbReference type="EMBL" id="VWNA01000001">
    <property type="protein sequence ID" value="MQT13043.1"/>
    <property type="molecule type" value="Genomic_DNA"/>
</dbReference>
<sequence length="209" mass="23834">MKLDSKFFDRIRIRPTDSAPRERFPKCGWEGCDQPGTHRAPMGRHREGQYHHFCLDHVRLYNKSYNYFSGMTDEAIEAYQKDALTGHRPTWDIGVNSWSDGPGHGGTARRQAPNWTHGPQQDPFGLFRGGAQGRARAEAEGVRPLTVIEQRSFEVLDLERTASKEQIKARYKLLVKRHHPDANGGDRSTEEQLRQVIQAYGVLKNSGFC</sequence>
<name>A0A6A7Y210_9HYPH</name>
<dbReference type="SUPFAM" id="SSF46565">
    <property type="entry name" value="Chaperone J-domain"/>
    <property type="match status" value="1"/>
</dbReference>
<keyword evidence="1" id="KW-0143">Chaperone</keyword>
<dbReference type="Proteomes" id="UP000332515">
    <property type="component" value="Unassembled WGS sequence"/>
</dbReference>
<dbReference type="Gene3D" id="1.10.287.110">
    <property type="entry name" value="DnaJ domain"/>
    <property type="match status" value="1"/>
</dbReference>
<dbReference type="AlphaFoldDB" id="A0A6A7Y210"/>
<dbReference type="InterPro" id="IPR001623">
    <property type="entry name" value="DnaJ_domain"/>
</dbReference>
<comment type="caution">
    <text evidence="4">The sequence shown here is derived from an EMBL/GenBank/DDBJ whole genome shotgun (WGS) entry which is preliminary data.</text>
</comment>
<keyword evidence="5" id="KW-1185">Reference proteome</keyword>
<gene>
    <name evidence="4" type="ORF">F0357_10360</name>
</gene>
<evidence type="ECO:0000256" key="2">
    <source>
        <dbReference type="SAM" id="MobiDB-lite"/>
    </source>
</evidence>
<protein>
    <submittedName>
        <fullName evidence="4">DnaJ domain-containing protein</fullName>
    </submittedName>
</protein>
<dbReference type="PANTHER" id="PTHR44145:SF3">
    <property type="entry name" value="DNAJ HOMOLOG SUBFAMILY A MEMBER 3, MITOCHONDRIAL"/>
    <property type="match status" value="1"/>
</dbReference>
<dbReference type="CDD" id="cd06257">
    <property type="entry name" value="DnaJ"/>
    <property type="match status" value="1"/>
</dbReference>
<evidence type="ECO:0000313" key="4">
    <source>
        <dbReference type="EMBL" id="MQT13043.1"/>
    </source>
</evidence>
<dbReference type="InterPro" id="IPR036869">
    <property type="entry name" value="J_dom_sf"/>
</dbReference>
<dbReference type="InterPro" id="IPR051938">
    <property type="entry name" value="Apopto_cytoskel_mod"/>
</dbReference>
<dbReference type="SMART" id="SM00271">
    <property type="entry name" value="DnaJ"/>
    <property type="match status" value="1"/>
</dbReference>
<dbReference type="RefSeq" id="WP_153480775.1">
    <property type="nucleotide sequence ID" value="NZ_VWNA01000001.1"/>
</dbReference>
<feature type="region of interest" description="Disordered" evidence="2">
    <location>
        <begin position="101"/>
        <end position="122"/>
    </location>
</feature>
<reference evidence="4 5" key="1">
    <citation type="submission" date="2019-09" db="EMBL/GenBank/DDBJ databases">
        <title>Segnochrobactrum spirostomi gen. nov., sp. nov., isolated from the ciliate Spirostomum cf. yagiui and description of a novel family, Segnochrobactraceae fam. nov. within the order Rhizobiales of the class Alphaproteobacteria.</title>
        <authorList>
            <person name="Akter S."/>
            <person name="Shazib S.U.A."/>
            <person name="Shin M.K."/>
        </authorList>
    </citation>
    <scope>NUCLEOTIDE SEQUENCE [LARGE SCALE GENOMIC DNA]</scope>
    <source>
        <strain evidence="4 5">Sp-1</strain>
    </source>
</reference>